<dbReference type="InterPro" id="IPR004302">
    <property type="entry name" value="Cellulose/chitin-bd_N"/>
</dbReference>
<dbReference type="EMBL" id="JBJQND010000002">
    <property type="protein sequence ID" value="KAL3884518.1"/>
    <property type="molecule type" value="Genomic_DNA"/>
</dbReference>
<comment type="caution">
    <text evidence="3">The sequence shown here is derived from an EMBL/GenBank/DDBJ whole genome shotgun (WGS) entry which is preliminary data.</text>
</comment>
<evidence type="ECO:0000256" key="1">
    <source>
        <dbReference type="SAM" id="SignalP"/>
    </source>
</evidence>
<proteinExistence type="predicted"/>
<dbReference type="Proteomes" id="UP001634394">
    <property type="component" value="Unassembled WGS sequence"/>
</dbReference>
<keyword evidence="4" id="KW-1185">Reference proteome</keyword>
<organism evidence="3 4">
    <name type="scientific">Sinanodonta woodiana</name>
    <name type="common">Chinese pond mussel</name>
    <name type="synonym">Anodonta woodiana</name>
    <dbReference type="NCBI Taxonomy" id="1069815"/>
    <lineage>
        <taxon>Eukaryota</taxon>
        <taxon>Metazoa</taxon>
        <taxon>Spiralia</taxon>
        <taxon>Lophotrochozoa</taxon>
        <taxon>Mollusca</taxon>
        <taxon>Bivalvia</taxon>
        <taxon>Autobranchia</taxon>
        <taxon>Heteroconchia</taxon>
        <taxon>Palaeoheterodonta</taxon>
        <taxon>Unionida</taxon>
        <taxon>Unionoidea</taxon>
        <taxon>Unionidae</taxon>
        <taxon>Unioninae</taxon>
        <taxon>Sinanodonta</taxon>
    </lineage>
</organism>
<protein>
    <recommendedName>
        <fullName evidence="2">Chitin-binding type-4 domain-containing protein</fullName>
    </recommendedName>
</protein>
<feature type="chain" id="PRO_5044889003" description="Chitin-binding type-4 domain-containing protein" evidence="1">
    <location>
        <begin position="24"/>
        <end position="292"/>
    </location>
</feature>
<dbReference type="Pfam" id="PF03067">
    <property type="entry name" value="LPMO_10"/>
    <property type="match status" value="1"/>
</dbReference>
<accession>A0ABD3XHX8</accession>
<keyword evidence="1" id="KW-0732">Signal</keyword>
<reference evidence="3 4" key="1">
    <citation type="submission" date="2024-11" db="EMBL/GenBank/DDBJ databases">
        <title>Chromosome-level genome assembly of the freshwater bivalve Anodonta woodiana.</title>
        <authorList>
            <person name="Chen X."/>
        </authorList>
    </citation>
    <scope>NUCLEOTIDE SEQUENCE [LARGE SCALE GENOMIC DNA]</scope>
    <source>
        <strain evidence="3">MN2024</strain>
        <tissue evidence="3">Gills</tissue>
    </source>
</reference>
<sequence>MGCKRLILFVVMLSAMLVRETVGHGAIIDPPARNYMGKAGFPVPINYNYNSQYCGGFANQRTYEGKCGICGDPWQGPRPHEPGGIYATDVIGHCYPIGTNDITVTISITAWHKGYFSFKMCPHNNPKTNASQGCFDQYPLELVSGGYKYDITTNEDKIHNVQLKLPQALTCTQCILQWTYTTGNSWGCEGGNCGLGLGPQEVFINCADIAILSDCSTVSKSNTKRVIPKTKSSSGSNGRQKCKAAGVWTDQKSMDNWCVEKCKGVPPFCPDTYCICERSVSLSNVLYRRTNS</sequence>
<gene>
    <name evidence="3" type="ORF">ACJMK2_024653</name>
</gene>
<dbReference type="AlphaFoldDB" id="A0ABD3XHX8"/>
<feature type="domain" description="Chitin-binding type-4" evidence="2">
    <location>
        <begin position="24"/>
        <end position="209"/>
    </location>
</feature>
<evidence type="ECO:0000313" key="3">
    <source>
        <dbReference type="EMBL" id="KAL3884518.1"/>
    </source>
</evidence>
<evidence type="ECO:0000259" key="2">
    <source>
        <dbReference type="Pfam" id="PF03067"/>
    </source>
</evidence>
<name>A0ABD3XHX8_SINWO</name>
<evidence type="ECO:0000313" key="4">
    <source>
        <dbReference type="Proteomes" id="UP001634394"/>
    </source>
</evidence>
<feature type="signal peptide" evidence="1">
    <location>
        <begin position="1"/>
        <end position="23"/>
    </location>
</feature>